<sequence>MKMTRLAYAVATIGLATSAWAADEAPAKTERIEVTGSSIKRVAKEGPAPIEVLTRKQIEKTGATTVNELIKTMSTIDIFDQGELASNAPSGSGTANVRMRGMAENQVLVLLNGKRLPRNALADSSGAGDAVDINMIPISAIERVEVLKDGGSAIYGADAVAGVMNFITKKNYVGGDIGGRLGTSSRHDGTEKGATISGGFGDYDEQGFNVFAALDIFKRDPIYRKDRELSKSVDFRRLGGPDRRSSASPFGNILDNEGNPTTGLTVKPCPPELKNRTCRYDFNAELLTAYNGADRTSFMSVGSLKINEAIKASAQVVLAQSKDHFEAHPVPDTFILPDGRQYLGRFVQGGPRITDRKSLTTQLTAGLEGATAGIDWSVSATKGRSKVTNSDSNYFNKKDFRAAARSGKLDATISNNDAALVDSLRLSPKREGTYDLTSLDAKLSGELFKLGGGPLGYAVGASRWTEKLSDRPDQNLVNDNVLGGIKQASADAKRSAYAVFGELAMPVTDMVEVQTALRYDHYPTGSKTSPKVAVSIRPTKDLLLRSSYTSSFKMPGLKQLYGSEEKGATNFTEDQCQFFGQPDTCDLQGDNIGGANPALKPEKGKTFNIGAVLDLGVFSGSVDWWAIQQSDSINSPSTMEALKNGQFGRDPVTGRPFVSKTLRNIGQTESRGLDTDMSLRFKTGLGTLTFRDAATYYRYIKQRTGAGDFEYLTGVYGTTPTARWRNTFSVGLDAGTWSLSTAFRTISGLKDVSDLPTAAHGVAADARQIPSHTEVDLVGSYTGIKGVKLDMGVKNLADRMPPFSLTNADSNSNTQMGFAELYSSRGRFFYAAGSYRFK</sequence>
<feature type="region of interest" description="Disordered" evidence="12">
    <location>
        <begin position="240"/>
        <end position="266"/>
    </location>
</feature>
<evidence type="ECO:0000256" key="8">
    <source>
        <dbReference type="ARBA" id="ARBA00023170"/>
    </source>
</evidence>
<protein>
    <submittedName>
        <fullName evidence="16">Iron complex outermembrane receptor protein</fullName>
    </submittedName>
</protein>
<evidence type="ECO:0000256" key="2">
    <source>
        <dbReference type="ARBA" id="ARBA00009810"/>
    </source>
</evidence>
<comment type="similarity">
    <text evidence="2 10 11">Belongs to the TonB-dependent receptor family.</text>
</comment>
<evidence type="ECO:0000256" key="9">
    <source>
        <dbReference type="ARBA" id="ARBA00023237"/>
    </source>
</evidence>
<dbReference type="SUPFAM" id="SSF56935">
    <property type="entry name" value="Porins"/>
    <property type="match status" value="1"/>
</dbReference>
<keyword evidence="17" id="KW-1185">Reference proteome</keyword>
<dbReference type="InterPro" id="IPR037066">
    <property type="entry name" value="Plug_dom_sf"/>
</dbReference>
<organism evidence="16 17">
    <name type="scientific">Chitinivorax tropicus</name>
    <dbReference type="NCBI Taxonomy" id="714531"/>
    <lineage>
        <taxon>Bacteria</taxon>
        <taxon>Pseudomonadati</taxon>
        <taxon>Pseudomonadota</taxon>
        <taxon>Betaproteobacteria</taxon>
        <taxon>Chitinivorax</taxon>
    </lineage>
</organism>
<keyword evidence="9 10" id="KW-0998">Cell outer membrane</keyword>
<dbReference type="InterPro" id="IPR036942">
    <property type="entry name" value="Beta-barrel_TonB_sf"/>
</dbReference>
<dbReference type="InterPro" id="IPR039426">
    <property type="entry name" value="TonB-dep_rcpt-like"/>
</dbReference>
<evidence type="ECO:0000256" key="3">
    <source>
        <dbReference type="ARBA" id="ARBA00022448"/>
    </source>
</evidence>
<evidence type="ECO:0000256" key="1">
    <source>
        <dbReference type="ARBA" id="ARBA00004571"/>
    </source>
</evidence>
<keyword evidence="13" id="KW-0732">Signal</keyword>
<dbReference type="InterPro" id="IPR012910">
    <property type="entry name" value="Plug_dom"/>
</dbReference>
<dbReference type="Proteomes" id="UP000575898">
    <property type="component" value="Unassembled WGS sequence"/>
</dbReference>
<feature type="domain" description="TonB-dependent receptor plug" evidence="15">
    <location>
        <begin position="44"/>
        <end position="163"/>
    </location>
</feature>
<evidence type="ECO:0000256" key="12">
    <source>
        <dbReference type="SAM" id="MobiDB-lite"/>
    </source>
</evidence>
<dbReference type="CDD" id="cd01347">
    <property type="entry name" value="ligand_gated_channel"/>
    <property type="match status" value="1"/>
</dbReference>
<keyword evidence="4 10" id="KW-1134">Transmembrane beta strand</keyword>
<dbReference type="PANTHER" id="PTHR47234">
    <property type="match status" value="1"/>
</dbReference>
<feature type="signal peptide" evidence="13">
    <location>
        <begin position="1"/>
        <end position="21"/>
    </location>
</feature>
<comment type="subcellular location">
    <subcellularLocation>
        <location evidence="1 10">Cell outer membrane</location>
        <topology evidence="1 10">Multi-pass membrane protein</topology>
    </subcellularLocation>
</comment>
<gene>
    <name evidence="16" type="ORF">HNQ59_003429</name>
</gene>
<evidence type="ECO:0000256" key="7">
    <source>
        <dbReference type="ARBA" id="ARBA00023136"/>
    </source>
</evidence>
<keyword evidence="3 10" id="KW-0813">Transport</keyword>
<evidence type="ECO:0000256" key="6">
    <source>
        <dbReference type="ARBA" id="ARBA00023077"/>
    </source>
</evidence>
<keyword evidence="5 10" id="KW-0812">Transmembrane</keyword>
<reference evidence="16 17" key="1">
    <citation type="submission" date="2020-08" db="EMBL/GenBank/DDBJ databases">
        <title>Genomic Encyclopedia of Type Strains, Phase IV (KMG-IV): sequencing the most valuable type-strain genomes for metagenomic binning, comparative biology and taxonomic classification.</title>
        <authorList>
            <person name="Goeker M."/>
        </authorList>
    </citation>
    <scope>NUCLEOTIDE SEQUENCE [LARGE SCALE GENOMIC DNA]</scope>
    <source>
        <strain evidence="16 17">DSM 27165</strain>
    </source>
</reference>
<dbReference type="Pfam" id="PF00593">
    <property type="entry name" value="TonB_dep_Rec_b-barrel"/>
    <property type="match status" value="1"/>
</dbReference>
<keyword evidence="7 10" id="KW-0472">Membrane</keyword>
<comment type="caution">
    <text evidence="16">The sequence shown here is derived from an EMBL/GenBank/DDBJ whole genome shotgun (WGS) entry which is preliminary data.</text>
</comment>
<dbReference type="Gene3D" id="2.170.130.10">
    <property type="entry name" value="TonB-dependent receptor, plug domain"/>
    <property type="match status" value="1"/>
</dbReference>
<dbReference type="GO" id="GO:0009279">
    <property type="term" value="C:cell outer membrane"/>
    <property type="evidence" value="ECO:0007669"/>
    <property type="project" value="UniProtKB-SubCell"/>
</dbReference>
<dbReference type="PANTHER" id="PTHR47234:SF2">
    <property type="entry name" value="TONB-DEPENDENT RECEPTOR"/>
    <property type="match status" value="1"/>
</dbReference>
<dbReference type="Gene3D" id="2.40.170.20">
    <property type="entry name" value="TonB-dependent receptor, beta-barrel domain"/>
    <property type="match status" value="1"/>
</dbReference>
<dbReference type="EMBL" id="JACHHY010000025">
    <property type="protein sequence ID" value="MBB5020115.1"/>
    <property type="molecule type" value="Genomic_DNA"/>
</dbReference>
<accession>A0A840MRR7</accession>
<evidence type="ECO:0000313" key="16">
    <source>
        <dbReference type="EMBL" id="MBB5020115.1"/>
    </source>
</evidence>
<evidence type="ECO:0000256" key="13">
    <source>
        <dbReference type="SAM" id="SignalP"/>
    </source>
</evidence>
<evidence type="ECO:0000256" key="4">
    <source>
        <dbReference type="ARBA" id="ARBA00022452"/>
    </source>
</evidence>
<dbReference type="RefSeq" id="WP_184041523.1">
    <property type="nucleotide sequence ID" value="NZ_JACHHY010000025.1"/>
</dbReference>
<feature type="chain" id="PRO_5032991520" evidence="13">
    <location>
        <begin position="22"/>
        <end position="838"/>
    </location>
</feature>
<keyword evidence="8 16" id="KW-0675">Receptor</keyword>
<evidence type="ECO:0000256" key="10">
    <source>
        <dbReference type="PROSITE-ProRule" id="PRU01360"/>
    </source>
</evidence>
<evidence type="ECO:0000259" key="14">
    <source>
        <dbReference type="Pfam" id="PF00593"/>
    </source>
</evidence>
<evidence type="ECO:0000313" key="17">
    <source>
        <dbReference type="Proteomes" id="UP000575898"/>
    </source>
</evidence>
<evidence type="ECO:0000256" key="11">
    <source>
        <dbReference type="RuleBase" id="RU003357"/>
    </source>
</evidence>
<dbReference type="AlphaFoldDB" id="A0A840MRR7"/>
<dbReference type="PROSITE" id="PS52016">
    <property type="entry name" value="TONB_DEPENDENT_REC_3"/>
    <property type="match status" value="1"/>
</dbReference>
<evidence type="ECO:0000256" key="5">
    <source>
        <dbReference type="ARBA" id="ARBA00022692"/>
    </source>
</evidence>
<proteinExistence type="inferred from homology"/>
<dbReference type="Pfam" id="PF07715">
    <property type="entry name" value="Plug"/>
    <property type="match status" value="1"/>
</dbReference>
<name>A0A840MRR7_9PROT</name>
<keyword evidence="6 11" id="KW-0798">TonB box</keyword>
<evidence type="ECO:0000259" key="15">
    <source>
        <dbReference type="Pfam" id="PF07715"/>
    </source>
</evidence>
<dbReference type="InterPro" id="IPR000531">
    <property type="entry name" value="Beta-barrel_TonB"/>
</dbReference>
<feature type="domain" description="TonB-dependent receptor-like beta-barrel" evidence="14">
    <location>
        <begin position="341"/>
        <end position="796"/>
    </location>
</feature>